<evidence type="ECO:0000313" key="2">
    <source>
        <dbReference type="EMBL" id="KAF2814549.1"/>
    </source>
</evidence>
<evidence type="ECO:0000313" key="4">
    <source>
        <dbReference type="RefSeq" id="XP_033581513.1"/>
    </source>
</evidence>
<reference evidence="2 4" key="1">
    <citation type="journal article" date="2020" name="Stud. Mycol.">
        <title>101 Dothideomycetes genomes: a test case for predicting lifestyles and emergence of pathogens.</title>
        <authorList>
            <person name="Haridas S."/>
            <person name="Albert R."/>
            <person name="Binder M."/>
            <person name="Bloem J."/>
            <person name="Labutti K."/>
            <person name="Salamov A."/>
            <person name="Andreopoulos B."/>
            <person name="Baker S."/>
            <person name="Barry K."/>
            <person name="Bills G."/>
            <person name="Bluhm B."/>
            <person name="Cannon C."/>
            <person name="Castanera R."/>
            <person name="Culley D."/>
            <person name="Daum C."/>
            <person name="Ezra D."/>
            <person name="Gonzalez J."/>
            <person name="Henrissat B."/>
            <person name="Kuo A."/>
            <person name="Liang C."/>
            <person name="Lipzen A."/>
            <person name="Lutzoni F."/>
            <person name="Magnuson J."/>
            <person name="Mondo S."/>
            <person name="Nolan M."/>
            <person name="Ohm R."/>
            <person name="Pangilinan J."/>
            <person name="Park H.-J."/>
            <person name="Ramirez L."/>
            <person name="Alfaro M."/>
            <person name="Sun H."/>
            <person name="Tritt A."/>
            <person name="Yoshinaga Y."/>
            <person name="Zwiers L.-H."/>
            <person name="Turgeon B."/>
            <person name="Goodwin S."/>
            <person name="Spatafora J."/>
            <person name="Crous P."/>
            <person name="Grigoriev I."/>
        </authorList>
    </citation>
    <scope>NUCLEOTIDE SEQUENCE</scope>
    <source>
        <strain evidence="2 4">CBS 304.34</strain>
    </source>
</reference>
<protein>
    <submittedName>
        <fullName evidence="2 4">Uncharacterized protein</fullName>
    </submittedName>
</protein>
<keyword evidence="3" id="KW-1185">Reference proteome</keyword>
<accession>A0A6A6Z1F2</accession>
<name>A0A6A6Z1F2_9PEZI</name>
<feature type="region of interest" description="Disordered" evidence="1">
    <location>
        <begin position="130"/>
        <end position="153"/>
    </location>
</feature>
<proteinExistence type="predicted"/>
<feature type="region of interest" description="Disordered" evidence="1">
    <location>
        <begin position="1"/>
        <end position="29"/>
    </location>
</feature>
<reference evidence="4" key="3">
    <citation type="submission" date="2025-04" db="UniProtKB">
        <authorList>
            <consortium name="RefSeq"/>
        </authorList>
    </citation>
    <scope>IDENTIFICATION</scope>
    <source>
        <strain evidence="4">CBS 304.34</strain>
    </source>
</reference>
<evidence type="ECO:0000313" key="3">
    <source>
        <dbReference type="Proteomes" id="UP000504636"/>
    </source>
</evidence>
<evidence type="ECO:0000256" key="1">
    <source>
        <dbReference type="SAM" id="MobiDB-lite"/>
    </source>
</evidence>
<dbReference type="GeneID" id="54453939"/>
<gene>
    <name evidence="2 4" type="ORF">BDZ99DRAFT_180074</name>
</gene>
<sequence length="153" mass="16851">MRRHRRTGKHSCNPPRNPIANPSPTIIPPDLPMPQLRADSVCLKMRHPAHHRREFIPPSALAPLPRDLCQIPLCHSPFAHLLQLILCITAAVQPCPIDPPPPTVESLPAPQPCKCEPMVCAQSWPEVRFPSSPPPPPSHTLPVLLRPGPIAQT</sequence>
<dbReference type="Proteomes" id="UP000504636">
    <property type="component" value="Unplaced"/>
</dbReference>
<reference evidence="4" key="2">
    <citation type="submission" date="2020-04" db="EMBL/GenBank/DDBJ databases">
        <authorList>
            <consortium name="NCBI Genome Project"/>
        </authorList>
    </citation>
    <scope>NUCLEOTIDE SEQUENCE</scope>
    <source>
        <strain evidence="4">CBS 304.34</strain>
    </source>
</reference>
<organism evidence="2">
    <name type="scientific">Mytilinidion resinicola</name>
    <dbReference type="NCBI Taxonomy" id="574789"/>
    <lineage>
        <taxon>Eukaryota</taxon>
        <taxon>Fungi</taxon>
        <taxon>Dikarya</taxon>
        <taxon>Ascomycota</taxon>
        <taxon>Pezizomycotina</taxon>
        <taxon>Dothideomycetes</taxon>
        <taxon>Pleosporomycetidae</taxon>
        <taxon>Mytilinidiales</taxon>
        <taxon>Mytilinidiaceae</taxon>
        <taxon>Mytilinidion</taxon>
    </lineage>
</organism>
<dbReference type="AlphaFoldDB" id="A0A6A6Z1F2"/>
<dbReference type="RefSeq" id="XP_033581513.1">
    <property type="nucleotide sequence ID" value="XM_033713046.1"/>
</dbReference>
<dbReference type="EMBL" id="MU003694">
    <property type="protein sequence ID" value="KAF2814549.1"/>
    <property type="molecule type" value="Genomic_DNA"/>
</dbReference>